<evidence type="ECO:0000313" key="2">
    <source>
        <dbReference type="EMBL" id="JAE33638.1"/>
    </source>
</evidence>
<keyword evidence="2" id="KW-0687">Ribonucleoprotein</keyword>
<feature type="region of interest" description="Disordered" evidence="1">
    <location>
        <begin position="1"/>
        <end position="20"/>
    </location>
</feature>
<reference evidence="2" key="2">
    <citation type="journal article" date="2015" name="Data Brief">
        <title>Shoot transcriptome of the giant reed, Arundo donax.</title>
        <authorList>
            <person name="Barrero R.A."/>
            <person name="Guerrero F.D."/>
            <person name="Moolhuijzen P."/>
            <person name="Goolsby J.A."/>
            <person name="Tidwell J."/>
            <person name="Bellgard S.E."/>
            <person name="Bellgard M.I."/>
        </authorList>
    </citation>
    <scope>NUCLEOTIDE SEQUENCE</scope>
    <source>
        <tissue evidence="2">Shoot tissue taken approximately 20 cm above the soil surface</tissue>
    </source>
</reference>
<organism evidence="2">
    <name type="scientific">Arundo donax</name>
    <name type="common">Giant reed</name>
    <name type="synonym">Donax arundinaceus</name>
    <dbReference type="NCBI Taxonomy" id="35708"/>
    <lineage>
        <taxon>Eukaryota</taxon>
        <taxon>Viridiplantae</taxon>
        <taxon>Streptophyta</taxon>
        <taxon>Embryophyta</taxon>
        <taxon>Tracheophyta</taxon>
        <taxon>Spermatophyta</taxon>
        <taxon>Magnoliopsida</taxon>
        <taxon>Liliopsida</taxon>
        <taxon>Poales</taxon>
        <taxon>Poaceae</taxon>
        <taxon>PACMAD clade</taxon>
        <taxon>Arundinoideae</taxon>
        <taxon>Arundineae</taxon>
        <taxon>Arundo</taxon>
    </lineage>
</organism>
<sequence>MASPSTRVSPSSTSRGTRGLLLRRGIDVSLVDSGFSTPTG</sequence>
<dbReference type="GO" id="GO:0005840">
    <property type="term" value="C:ribosome"/>
    <property type="evidence" value="ECO:0007669"/>
    <property type="project" value="UniProtKB-KW"/>
</dbReference>
<evidence type="ECO:0000256" key="1">
    <source>
        <dbReference type="SAM" id="MobiDB-lite"/>
    </source>
</evidence>
<dbReference type="AlphaFoldDB" id="A0A0A9HL86"/>
<reference evidence="2" key="1">
    <citation type="submission" date="2014-09" db="EMBL/GenBank/DDBJ databases">
        <authorList>
            <person name="Magalhaes I.L.F."/>
            <person name="Oliveira U."/>
            <person name="Santos F.R."/>
            <person name="Vidigal T.H.D.A."/>
            <person name="Brescovit A.D."/>
            <person name="Santos A.J."/>
        </authorList>
    </citation>
    <scope>NUCLEOTIDE SEQUENCE</scope>
    <source>
        <tissue evidence="2">Shoot tissue taken approximately 20 cm above the soil surface</tissue>
    </source>
</reference>
<name>A0A0A9HL86_ARUDO</name>
<keyword evidence="2" id="KW-0689">Ribosomal protein</keyword>
<proteinExistence type="predicted"/>
<accession>A0A0A9HL86</accession>
<protein>
    <submittedName>
        <fullName evidence="2">60S ribosomal protein L15</fullName>
    </submittedName>
</protein>
<dbReference type="EMBL" id="GBRH01164258">
    <property type="protein sequence ID" value="JAE33638.1"/>
    <property type="molecule type" value="Transcribed_RNA"/>
</dbReference>